<name>A0A3P8HNK7_9TREM</name>
<keyword evidence="1" id="KW-0175">Coiled coil</keyword>
<dbReference type="OrthoDB" id="6288290at2759"/>
<sequence>MSIHLPRMMNTSNLKLGAQKFFDPYVSPEQHLRLNQTTGTLSPISQTPQTVIRLPHGVTQSMLDDSMVDHLREENKQLLSRLTQMRHCVQKAIEQKQEAELELTRLQSQSVCLGAAGDQSRMSEGLQSFLEHESRLQHMETMEQLRQQIYELEEQFATKHDTLIRTETAYQQVQAENAELSQRVVSFLLSLHRLPLLLRPPCFVVY</sequence>
<evidence type="ECO:0000313" key="3">
    <source>
        <dbReference type="Proteomes" id="UP000272942"/>
    </source>
</evidence>
<proteinExistence type="predicted"/>
<reference evidence="2 3" key="1">
    <citation type="submission" date="2018-11" db="EMBL/GenBank/DDBJ databases">
        <authorList>
            <consortium name="Pathogen Informatics"/>
        </authorList>
    </citation>
    <scope>NUCLEOTIDE SEQUENCE [LARGE SCALE GENOMIC DNA]</scope>
    <source>
        <strain evidence="2 3">Egypt</strain>
    </source>
</reference>
<gene>
    <name evidence="2" type="ORF">ECPE_LOCUS15048</name>
</gene>
<evidence type="ECO:0000313" key="2">
    <source>
        <dbReference type="EMBL" id="VDP92320.1"/>
    </source>
</evidence>
<keyword evidence="3" id="KW-1185">Reference proteome</keyword>
<accession>A0A3P8HNK7</accession>
<feature type="coiled-coil region" evidence="1">
    <location>
        <begin position="82"/>
        <end position="109"/>
    </location>
</feature>
<dbReference type="AlphaFoldDB" id="A0A3P8HNK7"/>
<organism evidence="2 3">
    <name type="scientific">Echinostoma caproni</name>
    <dbReference type="NCBI Taxonomy" id="27848"/>
    <lineage>
        <taxon>Eukaryota</taxon>
        <taxon>Metazoa</taxon>
        <taxon>Spiralia</taxon>
        <taxon>Lophotrochozoa</taxon>
        <taxon>Platyhelminthes</taxon>
        <taxon>Trematoda</taxon>
        <taxon>Digenea</taxon>
        <taxon>Plagiorchiida</taxon>
        <taxon>Echinostomata</taxon>
        <taxon>Echinostomatoidea</taxon>
        <taxon>Echinostomatidae</taxon>
        <taxon>Echinostoma</taxon>
    </lineage>
</organism>
<evidence type="ECO:0000256" key="1">
    <source>
        <dbReference type="SAM" id="Coils"/>
    </source>
</evidence>
<protein>
    <submittedName>
        <fullName evidence="2">Uncharacterized protein</fullName>
    </submittedName>
</protein>
<dbReference type="Proteomes" id="UP000272942">
    <property type="component" value="Unassembled WGS sequence"/>
</dbReference>
<dbReference type="EMBL" id="UZAN01059345">
    <property type="protein sequence ID" value="VDP92320.1"/>
    <property type="molecule type" value="Genomic_DNA"/>
</dbReference>
<feature type="coiled-coil region" evidence="1">
    <location>
        <begin position="135"/>
        <end position="183"/>
    </location>
</feature>